<dbReference type="InterPro" id="IPR052337">
    <property type="entry name" value="SAT4-like"/>
</dbReference>
<feature type="transmembrane region" description="Helical" evidence="7">
    <location>
        <begin position="155"/>
        <end position="176"/>
    </location>
</feature>
<dbReference type="PANTHER" id="PTHR33048">
    <property type="entry name" value="PTH11-LIKE INTEGRAL MEMBRANE PROTEIN (AFU_ORTHOLOGUE AFUA_5G11245)"/>
    <property type="match status" value="1"/>
</dbReference>
<reference evidence="9" key="1">
    <citation type="journal article" date="2023" name="Mol. Phylogenet. Evol.">
        <title>Genome-scale phylogeny and comparative genomics of the fungal order Sordariales.</title>
        <authorList>
            <person name="Hensen N."/>
            <person name="Bonometti L."/>
            <person name="Westerberg I."/>
            <person name="Brannstrom I.O."/>
            <person name="Guillou S."/>
            <person name="Cros-Aarteil S."/>
            <person name="Calhoun S."/>
            <person name="Haridas S."/>
            <person name="Kuo A."/>
            <person name="Mondo S."/>
            <person name="Pangilinan J."/>
            <person name="Riley R."/>
            <person name="LaButti K."/>
            <person name="Andreopoulos B."/>
            <person name="Lipzen A."/>
            <person name="Chen C."/>
            <person name="Yan M."/>
            <person name="Daum C."/>
            <person name="Ng V."/>
            <person name="Clum A."/>
            <person name="Steindorff A."/>
            <person name="Ohm R.A."/>
            <person name="Martin F."/>
            <person name="Silar P."/>
            <person name="Natvig D.O."/>
            <person name="Lalanne C."/>
            <person name="Gautier V."/>
            <person name="Ament-Velasquez S.L."/>
            <person name="Kruys A."/>
            <person name="Hutchinson M.I."/>
            <person name="Powell A.J."/>
            <person name="Barry K."/>
            <person name="Miller A.N."/>
            <person name="Grigoriev I.V."/>
            <person name="Debuchy R."/>
            <person name="Gladieux P."/>
            <person name="Hiltunen Thoren M."/>
            <person name="Johannesson H."/>
        </authorList>
    </citation>
    <scope>NUCLEOTIDE SEQUENCE</scope>
    <source>
        <strain evidence="9">PSN309</strain>
    </source>
</reference>
<keyword evidence="3 7" id="KW-1133">Transmembrane helix</keyword>
<feature type="transmembrane region" description="Helical" evidence="7">
    <location>
        <begin position="275"/>
        <end position="295"/>
    </location>
</feature>
<evidence type="ECO:0000256" key="2">
    <source>
        <dbReference type="ARBA" id="ARBA00022692"/>
    </source>
</evidence>
<evidence type="ECO:0000256" key="5">
    <source>
        <dbReference type="ARBA" id="ARBA00038359"/>
    </source>
</evidence>
<evidence type="ECO:0000256" key="6">
    <source>
        <dbReference type="SAM" id="MobiDB-lite"/>
    </source>
</evidence>
<feature type="transmembrane region" description="Helical" evidence="7">
    <location>
        <begin position="48"/>
        <end position="69"/>
    </location>
</feature>
<comment type="similarity">
    <text evidence="5">Belongs to the SAT4 family.</text>
</comment>
<comment type="caution">
    <text evidence="9">The sequence shown here is derived from an EMBL/GenBank/DDBJ whole genome shotgun (WGS) entry which is preliminary data.</text>
</comment>
<feature type="compositionally biased region" description="Low complexity" evidence="6">
    <location>
        <begin position="376"/>
        <end position="393"/>
    </location>
</feature>
<dbReference type="Proteomes" id="UP001302126">
    <property type="component" value="Unassembled WGS sequence"/>
</dbReference>
<evidence type="ECO:0000256" key="4">
    <source>
        <dbReference type="ARBA" id="ARBA00023136"/>
    </source>
</evidence>
<feature type="region of interest" description="Disordered" evidence="6">
    <location>
        <begin position="1"/>
        <end position="22"/>
    </location>
</feature>
<evidence type="ECO:0000259" key="8">
    <source>
        <dbReference type="Pfam" id="PF20684"/>
    </source>
</evidence>
<evidence type="ECO:0000256" key="1">
    <source>
        <dbReference type="ARBA" id="ARBA00004141"/>
    </source>
</evidence>
<feature type="domain" description="Rhodopsin" evidence="8">
    <location>
        <begin position="63"/>
        <end position="300"/>
    </location>
</feature>
<feature type="transmembrane region" description="Helical" evidence="7">
    <location>
        <begin position="116"/>
        <end position="135"/>
    </location>
</feature>
<evidence type="ECO:0000313" key="10">
    <source>
        <dbReference type="Proteomes" id="UP001302126"/>
    </source>
</evidence>
<reference evidence="9" key="2">
    <citation type="submission" date="2023-05" db="EMBL/GenBank/DDBJ databases">
        <authorList>
            <consortium name="Lawrence Berkeley National Laboratory"/>
            <person name="Steindorff A."/>
            <person name="Hensen N."/>
            <person name="Bonometti L."/>
            <person name="Westerberg I."/>
            <person name="Brannstrom I.O."/>
            <person name="Guillou S."/>
            <person name="Cros-Aarteil S."/>
            <person name="Calhoun S."/>
            <person name="Haridas S."/>
            <person name="Kuo A."/>
            <person name="Mondo S."/>
            <person name="Pangilinan J."/>
            <person name="Riley R."/>
            <person name="Labutti K."/>
            <person name="Andreopoulos B."/>
            <person name="Lipzen A."/>
            <person name="Chen C."/>
            <person name="Yanf M."/>
            <person name="Daum C."/>
            <person name="Ng V."/>
            <person name="Clum A."/>
            <person name="Ohm R."/>
            <person name="Martin F."/>
            <person name="Silar P."/>
            <person name="Natvig D."/>
            <person name="Lalanne C."/>
            <person name="Gautier V."/>
            <person name="Ament-Velasquez S.L."/>
            <person name="Kruys A."/>
            <person name="Hutchinson M.I."/>
            <person name="Powell A.J."/>
            <person name="Barry K."/>
            <person name="Miller A.N."/>
            <person name="Grigoriev I.V."/>
            <person name="Debuchy R."/>
            <person name="Gladieux P."/>
            <person name="Thoren M.H."/>
            <person name="Johannesson H."/>
        </authorList>
    </citation>
    <scope>NUCLEOTIDE SEQUENCE</scope>
    <source>
        <strain evidence="9">PSN309</strain>
    </source>
</reference>
<evidence type="ECO:0000256" key="3">
    <source>
        <dbReference type="ARBA" id="ARBA00022989"/>
    </source>
</evidence>
<comment type="subcellular location">
    <subcellularLocation>
        <location evidence="1">Membrane</location>
        <topology evidence="1">Multi-pass membrane protein</topology>
    </subcellularLocation>
</comment>
<feature type="compositionally biased region" description="Polar residues" evidence="6">
    <location>
        <begin position="1"/>
        <end position="14"/>
    </location>
</feature>
<feature type="region of interest" description="Disordered" evidence="6">
    <location>
        <begin position="436"/>
        <end position="481"/>
    </location>
</feature>
<feature type="region of interest" description="Disordered" evidence="6">
    <location>
        <begin position="376"/>
        <end position="416"/>
    </location>
</feature>
<keyword evidence="10" id="KW-1185">Reference proteome</keyword>
<feature type="transmembrane region" description="Helical" evidence="7">
    <location>
        <begin position="237"/>
        <end position="255"/>
    </location>
</feature>
<evidence type="ECO:0000256" key="7">
    <source>
        <dbReference type="SAM" id="Phobius"/>
    </source>
</evidence>
<name>A0AAN6X1V2_9PEZI</name>
<evidence type="ECO:0000313" key="9">
    <source>
        <dbReference type="EMBL" id="KAK4192345.1"/>
    </source>
</evidence>
<feature type="region of interest" description="Disordered" evidence="6">
    <location>
        <begin position="326"/>
        <end position="355"/>
    </location>
</feature>
<dbReference type="PANTHER" id="PTHR33048:SF42">
    <property type="entry name" value="INTEGRAL MEMBRANE PROTEIN"/>
    <property type="match status" value="1"/>
</dbReference>
<dbReference type="AlphaFoldDB" id="A0AAN6X1V2"/>
<sequence length="481" mass="52787">MSGFNNSASSSTPSTDDEGRTNLTRQDLEVPPAFKIKQTVDYGPQINFTIWLLTAISAAFLALRVYCKFLRHRGLWWDDHILIASWVSLVASGAFVSVSVNLGFGRSLSLFNFDNLHMYLLYTNLAGTFSILAALWSKTSFAITVLRISTGWVKFLVWFIMITVNVSLGVAIALTWGQCTPIEKIWQPDINGHCWPKFYQVRYNIFTAIYSGATDIVLALVPWKIIWTLTMNKKEKFGVLVAMSMGVFAGVTSIIKITQLPSISNSTFTESTTQLMILASAEGAISIIAASIPILRALLRDTRPPPGPAQFYHNMDFGSMYTGTENTQGTGRSSTVISSAGNHSRAGSSWSNKEMHSGSSIMRLSRLSRFSGLSMGFNGSSHRGGSRSPRTSSAMSRSLGSRNESMSSFFSLDPPPGKIIQTEEVVVEYETNTTQQLNHHHHQRGLSLLNSQSQGGTGGPDDEWPMAKDLQWPGAAGRTPV</sequence>
<feature type="compositionally biased region" description="Polar residues" evidence="6">
    <location>
        <begin position="394"/>
        <end position="410"/>
    </location>
</feature>
<organism evidence="9 10">
    <name type="scientific">Podospora australis</name>
    <dbReference type="NCBI Taxonomy" id="1536484"/>
    <lineage>
        <taxon>Eukaryota</taxon>
        <taxon>Fungi</taxon>
        <taxon>Dikarya</taxon>
        <taxon>Ascomycota</taxon>
        <taxon>Pezizomycotina</taxon>
        <taxon>Sordariomycetes</taxon>
        <taxon>Sordariomycetidae</taxon>
        <taxon>Sordariales</taxon>
        <taxon>Podosporaceae</taxon>
        <taxon>Podospora</taxon>
    </lineage>
</organism>
<accession>A0AAN6X1V2</accession>
<feature type="transmembrane region" description="Helical" evidence="7">
    <location>
        <begin position="81"/>
        <end position="104"/>
    </location>
</feature>
<keyword evidence="2 7" id="KW-0812">Transmembrane</keyword>
<dbReference type="InterPro" id="IPR049326">
    <property type="entry name" value="Rhodopsin_dom_fungi"/>
</dbReference>
<keyword evidence="4 7" id="KW-0472">Membrane</keyword>
<dbReference type="GO" id="GO:0016020">
    <property type="term" value="C:membrane"/>
    <property type="evidence" value="ECO:0007669"/>
    <property type="project" value="UniProtKB-SubCell"/>
</dbReference>
<proteinExistence type="inferred from homology"/>
<dbReference type="EMBL" id="MU864355">
    <property type="protein sequence ID" value="KAK4192345.1"/>
    <property type="molecule type" value="Genomic_DNA"/>
</dbReference>
<feature type="transmembrane region" description="Helical" evidence="7">
    <location>
        <begin position="205"/>
        <end position="225"/>
    </location>
</feature>
<gene>
    <name evidence="9" type="ORF">QBC35DRAFT_374073</name>
</gene>
<protein>
    <recommendedName>
        <fullName evidence="8">Rhodopsin domain-containing protein</fullName>
    </recommendedName>
</protein>
<dbReference type="Pfam" id="PF20684">
    <property type="entry name" value="Fung_rhodopsin"/>
    <property type="match status" value="1"/>
</dbReference>